<dbReference type="AlphaFoldDB" id="A0A484YCC8"/>
<dbReference type="Proteomes" id="UP000351155">
    <property type="component" value="Unassembled WGS sequence"/>
</dbReference>
<dbReference type="PANTHER" id="PTHR34408:SF1">
    <property type="entry name" value="GLYCOSYL HYDROLASE FAMILY 19 DOMAIN-CONTAINING PROTEIN HI_1415"/>
    <property type="match status" value="1"/>
</dbReference>
<dbReference type="Gene3D" id="1.10.530.10">
    <property type="match status" value="1"/>
</dbReference>
<name>A0A484YCC8_9ENTR</name>
<accession>A0A484YCC8</accession>
<sequence>MLTLSKFQQATGTSAALAGKWFPVVLAAMQKYDISTPLRQAHFLAQVGHESSGFVHVEESLNYRYGALLAMFGNRISREEAFKYGRVDSGPNAHPANQKMIGSIIYANKNGNGDRNSGDGYRYRGRGLIQVTGKANYAALVNQLGVDIVKSPELLTQPQYAAESAAAWWSNHGLNAIADSDDVSRITRIINGGTNGLEDRKARLTKAKGVLCSG</sequence>
<organism evidence="1 2">
    <name type="scientific">Enterobacter cancerogenus</name>
    <dbReference type="NCBI Taxonomy" id="69218"/>
    <lineage>
        <taxon>Bacteria</taxon>
        <taxon>Pseudomonadati</taxon>
        <taxon>Pseudomonadota</taxon>
        <taxon>Gammaproteobacteria</taxon>
        <taxon>Enterobacterales</taxon>
        <taxon>Enterobacteriaceae</taxon>
        <taxon>Enterobacter</taxon>
        <taxon>Enterobacter cloacae complex</taxon>
    </lineage>
</organism>
<gene>
    <name evidence="1" type="ORF">NCTC12126_03298</name>
</gene>
<evidence type="ECO:0000313" key="1">
    <source>
        <dbReference type="EMBL" id="VFS33694.1"/>
    </source>
</evidence>
<dbReference type="InterPro" id="IPR052354">
    <property type="entry name" value="Cell_Wall_Dynamics_Protein"/>
</dbReference>
<protein>
    <submittedName>
        <fullName evidence="1">Lytic enzyme</fullName>
    </submittedName>
</protein>
<proteinExistence type="predicted"/>
<dbReference type="PANTHER" id="PTHR34408">
    <property type="entry name" value="FAMILY PROTEIN, PUTATIVE-RELATED"/>
    <property type="match status" value="1"/>
</dbReference>
<dbReference type="EMBL" id="CAADIW010000027">
    <property type="protein sequence ID" value="VFS33694.1"/>
    <property type="molecule type" value="Genomic_DNA"/>
</dbReference>
<dbReference type="InterPro" id="IPR023346">
    <property type="entry name" value="Lysozyme-like_dom_sf"/>
</dbReference>
<dbReference type="SUPFAM" id="SSF53955">
    <property type="entry name" value="Lysozyme-like"/>
    <property type="match status" value="1"/>
</dbReference>
<reference evidence="1 2" key="1">
    <citation type="submission" date="2019-03" db="EMBL/GenBank/DDBJ databases">
        <authorList>
            <consortium name="Pathogen Informatics"/>
        </authorList>
    </citation>
    <scope>NUCLEOTIDE SEQUENCE [LARGE SCALE GENOMIC DNA]</scope>
    <source>
        <strain evidence="1 2">NCTC12126</strain>
    </source>
</reference>
<evidence type="ECO:0000313" key="2">
    <source>
        <dbReference type="Proteomes" id="UP000351155"/>
    </source>
</evidence>